<dbReference type="Pfam" id="PF03101">
    <property type="entry name" value="FAR1"/>
    <property type="match status" value="1"/>
</dbReference>
<sequence>MFFDSEEDCPSETNYNLHDSPKIYDKNLEPYIGLEFEDLDYVYIFYNAYASNHSFGIRKNSSAKSQVTKDLIWKNYVCDKTGKKNMYTTKEPSTSKKWYVTRMDCKAKLDVQRSKDEKWVVTSFEKQHTHELDTPRRTIKHRSHNVAHKSLIVKNAMDNLHEAGLGPSKIAKTLNAIGVNTDSTAQNVIDHLKIKRKK</sequence>
<dbReference type="InterPro" id="IPR004330">
    <property type="entry name" value="FAR1_DNA_bnd_dom"/>
</dbReference>
<dbReference type="EMBL" id="JBBWWQ010000011">
    <property type="protein sequence ID" value="KAK8935891.1"/>
    <property type="molecule type" value="Genomic_DNA"/>
</dbReference>
<proteinExistence type="predicted"/>
<reference evidence="2 3" key="1">
    <citation type="journal article" date="2022" name="Nat. Plants">
        <title>Genomes of leafy and leafless Platanthera orchids illuminate the evolution of mycoheterotrophy.</title>
        <authorList>
            <person name="Li M.H."/>
            <person name="Liu K.W."/>
            <person name="Li Z."/>
            <person name="Lu H.C."/>
            <person name="Ye Q.L."/>
            <person name="Zhang D."/>
            <person name="Wang J.Y."/>
            <person name="Li Y.F."/>
            <person name="Zhong Z.M."/>
            <person name="Liu X."/>
            <person name="Yu X."/>
            <person name="Liu D.K."/>
            <person name="Tu X.D."/>
            <person name="Liu B."/>
            <person name="Hao Y."/>
            <person name="Liao X.Y."/>
            <person name="Jiang Y.T."/>
            <person name="Sun W.H."/>
            <person name="Chen J."/>
            <person name="Chen Y.Q."/>
            <person name="Ai Y."/>
            <person name="Zhai J.W."/>
            <person name="Wu S.S."/>
            <person name="Zhou Z."/>
            <person name="Hsiao Y.Y."/>
            <person name="Wu W.L."/>
            <person name="Chen Y.Y."/>
            <person name="Lin Y.F."/>
            <person name="Hsu J.L."/>
            <person name="Li C.Y."/>
            <person name="Wang Z.W."/>
            <person name="Zhao X."/>
            <person name="Zhong W.Y."/>
            <person name="Ma X.K."/>
            <person name="Ma L."/>
            <person name="Huang J."/>
            <person name="Chen G.Z."/>
            <person name="Huang M.Z."/>
            <person name="Huang L."/>
            <person name="Peng D.H."/>
            <person name="Luo Y.B."/>
            <person name="Zou S.Q."/>
            <person name="Chen S.P."/>
            <person name="Lan S."/>
            <person name="Tsai W.C."/>
            <person name="Van de Peer Y."/>
            <person name="Liu Z.J."/>
        </authorList>
    </citation>
    <scope>NUCLEOTIDE SEQUENCE [LARGE SCALE GENOMIC DNA]</scope>
    <source>
        <strain evidence="2">Lor287</strain>
    </source>
</reference>
<dbReference type="PANTHER" id="PTHR46328">
    <property type="entry name" value="FAR-RED IMPAIRED RESPONSIVE (FAR1) FAMILY PROTEIN-RELATED"/>
    <property type="match status" value="1"/>
</dbReference>
<feature type="domain" description="FAR1" evidence="1">
    <location>
        <begin position="45"/>
        <end position="133"/>
    </location>
</feature>
<evidence type="ECO:0000259" key="1">
    <source>
        <dbReference type="Pfam" id="PF03101"/>
    </source>
</evidence>
<gene>
    <name evidence="2" type="ORF">KSP39_PZI013910</name>
</gene>
<name>A0AAP0BF48_9ASPA</name>
<keyword evidence="3" id="KW-1185">Reference proteome</keyword>
<accession>A0AAP0BF48</accession>
<organism evidence="2 3">
    <name type="scientific">Platanthera zijinensis</name>
    <dbReference type="NCBI Taxonomy" id="2320716"/>
    <lineage>
        <taxon>Eukaryota</taxon>
        <taxon>Viridiplantae</taxon>
        <taxon>Streptophyta</taxon>
        <taxon>Embryophyta</taxon>
        <taxon>Tracheophyta</taxon>
        <taxon>Spermatophyta</taxon>
        <taxon>Magnoliopsida</taxon>
        <taxon>Liliopsida</taxon>
        <taxon>Asparagales</taxon>
        <taxon>Orchidaceae</taxon>
        <taxon>Orchidoideae</taxon>
        <taxon>Orchideae</taxon>
        <taxon>Orchidinae</taxon>
        <taxon>Platanthera</taxon>
    </lineage>
</organism>
<protein>
    <recommendedName>
        <fullName evidence="1">FAR1 domain-containing protein</fullName>
    </recommendedName>
</protein>
<evidence type="ECO:0000313" key="2">
    <source>
        <dbReference type="EMBL" id="KAK8935891.1"/>
    </source>
</evidence>
<evidence type="ECO:0000313" key="3">
    <source>
        <dbReference type="Proteomes" id="UP001418222"/>
    </source>
</evidence>
<dbReference type="AlphaFoldDB" id="A0AAP0BF48"/>
<comment type="caution">
    <text evidence="2">The sequence shown here is derived from an EMBL/GenBank/DDBJ whole genome shotgun (WGS) entry which is preliminary data.</text>
</comment>
<dbReference type="Proteomes" id="UP001418222">
    <property type="component" value="Unassembled WGS sequence"/>
</dbReference>